<accession>A0ABS8W8C5</accession>
<dbReference type="Proteomes" id="UP001201273">
    <property type="component" value="Unassembled WGS sequence"/>
</dbReference>
<gene>
    <name evidence="2" type="ORF">K6Y31_02310</name>
</gene>
<dbReference type="Pfam" id="PF08592">
    <property type="entry name" value="Anthrone_oxy"/>
    <property type="match status" value="1"/>
</dbReference>
<feature type="transmembrane region" description="Helical" evidence="1">
    <location>
        <begin position="84"/>
        <end position="103"/>
    </location>
</feature>
<organism evidence="2 3">
    <name type="scientific">Motilimonas cestriensis</name>
    <dbReference type="NCBI Taxonomy" id="2742685"/>
    <lineage>
        <taxon>Bacteria</taxon>
        <taxon>Pseudomonadati</taxon>
        <taxon>Pseudomonadota</taxon>
        <taxon>Gammaproteobacteria</taxon>
        <taxon>Alteromonadales</taxon>
        <taxon>Alteromonadales genera incertae sedis</taxon>
        <taxon>Motilimonas</taxon>
    </lineage>
</organism>
<sequence>MSIVLLQSLSLIAAVTSALLAGVYFIFHNTIMTVLDQQNAIATMQRINQVILNKGFLTIFFLSPLSSLLLLVTGFMLDELGFQSLLFIGALTAIIGFMVTAFFNVPLNNALAAAGEDKNAMLVWQRYTKNWGNWNYYRLWLSTLSCIGIISHFVFQT</sequence>
<evidence type="ECO:0000313" key="2">
    <source>
        <dbReference type="EMBL" id="MCE2593645.1"/>
    </source>
</evidence>
<feature type="transmembrane region" description="Helical" evidence="1">
    <location>
        <begin position="136"/>
        <end position="155"/>
    </location>
</feature>
<keyword evidence="1" id="KW-1133">Transmembrane helix</keyword>
<evidence type="ECO:0000313" key="3">
    <source>
        <dbReference type="Proteomes" id="UP001201273"/>
    </source>
</evidence>
<name>A0ABS8W8C5_9GAMM</name>
<keyword evidence="1" id="KW-0472">Membrane</keyword>
<proteinExistence type="predicted"/>
<feature type="transmembrane region" description="Helical" evidence="1">
    <location>
        <begin position="56"/>
        <end position="77"/>
    </location>
</feature>
<keyword evidence="1" id="KW-0812">Transmembrane</keyword>
<evidence type="ECO:0000256" key="1">
    <source>
        <dbReference type="SAM" id="Phobius"/>
    </source>
</evidence>
<keyword evidence="3" id="KW-1185">Reference proteome</keyword>
<dbReference type="RefSeq" id="WP_233051243.1">
    <property type="nucleotide sequence ID" value="NZ_JAIMJA010000002.1"/>
</dbReference>
<dbReference type="InterPro" id="IPR013901">
    <property type="entry name" value="Anthrone_oxy"/>
</dbReference>
<protein>
    <submittedName>
        <fullName evidence="2">DUF1772 domain-containing protein</fullName>
    </submittedName>
</protein>
<reference evidence="2 3" key="1">
    <citation type="journal article" date="2022" name="Environ. Microbiol. Rep.">
        <title>Eco-phylogenetic analyses reveal divergent evolution of vitamin B12 metabolism in the marine bacterial family 'Psychromonadaceae'.</title>
        <authorList>
            <person name="Jin X."/>
            <person name="Yang Y."/>
            <person name="Cao H."/>
            <person name="Gao B."/>
            <person name="Zhao Z."/>
        </authorList>
    </citation>
    <scope>NUCLEOTIDE SEQUENCE [LARGE SCALE GENOMIC DNA]</scope>
    <source>
        <strain evidence="2 3">MKS20</strain>
    </source>
</reference>
<dbReference type="EMBL" id="JAIMJA010000002">
    <property type="protein sequence ID" value="MCE2593645.1"/>
    <property type="molecule type" value="Genomic_DNA"/>
</dbReference>
<comment type="caution">
    <text evidence="2">The sequence shown here is derived from an EMBL/GenBank/DDBJ whole genome shotgun (WGS) entry which is preliminary data.</text>
</comment>